<evidence type="ECO:0000313" key="2">
    <source>
        <dbReference type="Proteomes" id="UP000261948"/>
    </source>
</evidence>
<accession>A0A373FSZ1</accession>
<evidence type="ECO:0000313" key="1">
    <source>
        <dbReference type="EMBL" id="RGE46967.1"/>
    </source>
</evidence>
<keyword evidence="2" id="KW-1185">Reference proteome</keyword>
<dbReference type="EMBL" id="QURR01000001">
    <property type="protein sequence ID" value="RGE46967.1"/>
    <property type="molecule type" value="Genomic_DNA"/>
</dbReference>
<name>A0A373FSZ1_COMTE</name>
<dbReference type="OrthoDB" id="363206at2"/>
<reference evidence="1 2" key="1">
    <citation type="submission" date="2018-08" db="EMBL/GenBank/DDBJ databases">
        <title>Comamonas testosteroni strain SWCO2.</title>
        <authorList>
            <person name="Jiang N."/>
            <person name="Zhang X.Z."/>
        </authorList>
    </citation>
    <scope>NUCLEOTIDE SEQUENCE [LARGE SCALE GENOMIC DNA]</scope>
    <source>
        <strain evidence="1 2">SWCO2</strain>
    </source>
</reference>
<dbReference type="AlphaFoldDB" id="A0A373FSZ1"/>
<gene>
    <name evidence="1" type="ORF">DZC30_00745</name>
</gene>
<proteinExistence type="predicted"/>
<sequence length="124" mass="14343">MAYTRFPDYAQLVFETDYTLRPVGGVERTEMEDGFIEQAPVQSLARYEVPLTYRLDSLARKQQFEAWRKTDLGLGSRFFAWPDIEDPSGTTLRRARIVGGAVDYKAITDRLDEFLASFTLEYWA</sequence>
<organism evidence="1 2">
    <name type="scientific">Comamonas testosteroni</name>
    <name type="common">Pseudomonas testosteroni</name>
    <dbReference type="NCBI Taxonomy" id="285"/>
    <lineage>
        <taxon>Bacteria</taxon>
        <taxon>Pseudomonadati</taxon>
        <taxon>Pseudomonadota</taxon>
        <taxon>Betaproteobacteria</taxon>
        <taxon>Burkholderiales</taxon>
        <taxon>Comamonadaceae</taxon>
        <taxon>Comamonas</taxon>
    </lineage>
</organism>
<comment type="caution">
    <text evidence="1">The sequence shown here is derived from an EMBL/GenBank/DDBJ whole genome shotgun (WGS) entry which is preliminary data.</text>
</comment>
<dbReference type="Proteomes" id="UP000261948">
    <property type="component" value="Unassembled WGS sequence"/>
</dbReference>
<protein>
    <submittedName>
        <fullName evidence="1">Uncharacterized protein</fullName>
    </submittedName>
</protein>